<feature type="transmembrane region" description="Helical" evidence="1">
    <location>
        <begin position="6"/>
        <end position="25"/>
    </location>
</feature>
<evidence type="ECO:0000313" key="2">
    <source>
        <dbReference type="EMBL" id="HIZ62895.1"/>
    </source>
</evidence>
<reference evidence="2" key="1">
    <citation type="journal article" date="2021" name="PeerJ">
        <title>Extensive microbial diversity within the chicken gut microbiome revealed by metagenomics and culture.</title>
        <authorList>
            <person name="Gilroy R."/>
            <person name="Ravi A."/>
            <person name="Getino M."/>
            <person name="Pursley I."/>
            <person name="Horton D.L."/>
            <person name="Alikhan N.F."/>
            <person name="Baker D."/>
            <person name="Gharbi K."/>
            <person name="Hall N."/>
            <person name="Watson M."/>
            <person name="Adriaenssens E.M."/>
            <person name="Foster-Nyarko E."/>
            <person name="Jarju S."/>
            <person name="Secka A."/>
            <person name="Antonio M."/>
            <person name="Oren A."/>
            <person name="Chaudhuri R.R."/>
            <person name="La Ragione R."/>
            <person name="Hildebrand F."/>
            <person name="Pallen M.J."/>
        </authorList>
    </citation>
    <scope>NUCLEOTIDE SEQUENCE</scope>
    <source>
        <strain evidence="2">CHK188-11489</strain>
    </source>
</reference>
<evidence type="ECO:0000256" key="1">
    <source>
        <dbReference type="SAM" id="Phobius"/>
    </source>
</evidence>
<protein>
    <submittedName>
        <fullName evidence="2">Uncharacterized protein</fullName>
    </submittedName>
</protein>
<feature type="transmembrane region" description="Helical" evidence="1">
    <location>
        <begin position="32"/>
        <end position="54"/>
    </location>
</feature>
<evidence type="ECO:0000313" key="3">
    <source>
        <dbReference type="Proteomes" id="UP000824105"/>
    </source>
</evidence>
<name>A0A9D2FLK7_9FIRM</name>
<sequence>MIPILLLYAAEILGMMAGSLVYSFLPRQGLSSYLYSLLSTAVYIALLCALTAFYEKKVLHLPPAKPAALSPHQRRRLGLFIAAELASILLTASPPPQQRITKTKEFWNT</sequence>
<keyword evidence="1" id="KW-0812">Transmembrane</keyword>
<dbReference type="EMBL" id="DXBF01000069">
    <property type="protein sequence ID" value="HIZ62895.1"/>
    <property type="molecule type" value="Genomic_DNA"/>
</dbReference>
<keyword evidence="1" id="KW-1133">Transmembrane helix</keyword>
<reference evidence="2" key="2">
    <citation type="submission" date="2021-04" db="EMBL/GenBank/DDBJ databases">
        <authorList>
            <person name="Gilroy R."/>
        </authorList>
    </citation>
    <scope>NUCLEOTIDE SEQUENCE</scope>
    <source>
        <strain evidence="2">CHK188-11489</strain>
    </source>
</reference>
<organism evidence="2 3">
    <name type="scientific">Candidatus Gemmiger avistercoris</name>
    <dbReference type="NCBI Taxonomy" id="2838606"/>
    <lineage>
        <taxon>Bacteria</taxon>
        <taxon>Bacillati</taxon>
        <taxon>Bacillota</taxon>
        <taxon>Clostridia</taxon>
        <taxon>Eubacteriales</taxon>
        <taxon>Gemmiger</taxon>
    </lineage>
</organism>
<gene>
    <name evidence="2" type="ORF">H9724_09050</name>
</gene>
<dbReference type="Proteomes" id="UP000824105">
    <property type="component" value="Unassembled WGS sequence"/>
</dbReference>
<comment type="caution">
    <text evidence="2">The sequence shown here is derived from an EMBL/GenBank/DDBJ whole genome shotgun (WGS) entry which is preliminary data.</text>
</comment>
<accession>A0A9D2FLK7</accession>
<dbReference type="AlphaFoldDB" id="A0A9D2FLK7"/>
<keyword evidence="1" id="KW-0472">Membrane</keyword>
<proteinExistence type="predicted"/>